<dbReference type="Gene3D" id="3.90.1590.10">
    <property type="entry name" value="glutathione-dependent formaldehyde- activating enzyme (gfa)"/>
    <property type="match status" value="1"/>
</dbReference>
<dbReference type="PANTHER" id="PTHR33337:SF40">
    <property type="entry name" value="CENP-V_GFA DOMAIN-CONTAINING PROTEIN-RELATED"/>
    <property type="match status" value="1"/>
</dbReference>
<feature type="domain" description="CENP-V/GFA" evidence="5">
    <location>
        <begin position="7"/>
        <end position="120"/>
    </location>
</feature>
<evidence type="ECO:0000313" key="7">
    <source>
        <dbReference type="Proteomes" id="UP000186806"/>
    </source>
</evidence>
<sequence length="143" mass="15633">MSASQESQGTCLCGAVSIRVSLASHAVSICHCRMCQTWGGGPMFAVESDAPMTLEGEESVSVYASSDWAERGFCRQCGTHLFYRLANGQHYAFPVGLLDAGEPWTIDQQIFIDEKPSFYDFVNDTPRLTGNEVFAQFEGSAES</sequence>
<evidence type="ECO:0000256" key="2">
    <source>
        <dbReference type="ARBA" id="ARBA00022723"/>
    </source>
</evidence>
<name>A0A1Q8TA31_9GAMM</name>
<evidence type="ECO:0000256" key="3">
    <source>
        <dbReference type="ARBA" id="ARBA00022833"/>
    </source>
</evidence>
<gene>
    <name evidence="6" type="ORF">BTW10_14440</name>
</gene>
<accession>A0A1Q8TA31</accession>
<dbReference type="STRING" id="223900.GCA_000821045_02802"/>
<evidence type="ECO:0000259" key="5">
    <source>
        <dbReference type="PROSITE" id="PS51891"/>
    </source>
</evidence>
<dbReference type="SUPFAM" id="SSF51316">
    <property type="entry name" value="Mss4-like"/>
    <property type="match status" value="1"/>
</dbReference>
<keyword evidence="4" id="KW-0456">Lyase</keyword>
<dbReference type="AlphaFoldDB" id="A0A1Q8TA31"/>
<evidence type="ECO:0000313" key="6">
    <source>
        <dbReference type="EMBL" id="OLO10543.1"/>
    </source>
</evidence>
<evidence type="ECO:0000256" key="1">
    <source>
        <dbReference type="ARBA" id="ARBA00005495"/>
    </source>
</evidence>
<comment type="similarity">
    <text evidence="1">Belongs to the Gfa family.</text>
</comment>
<dbReference type="EMBL" id="MSDQ01000033">
    <property type="protein sequence ID" value="OLO10543.1"/>
    <property type="molecule type" value="Genomic_DNA"/>
</dbReference>
<protein>
    <submittedName>
        <fullName evidence="6">Aldehyde-activating protein</fullName>
    </submittedName>
</protein>
<reference evidence="6 7" key="1">
    <citation type="submission" date="2016-12" db="EMBL/GenBank/DDBJ databases">
        <title>Draft genome sequences of strains Salinicola socius SMB35, Salinicola sp. MH3R3-1 and Chromohalobacter sp. SMB17 from the Verkhnekamsk potash mining region of Russia.</title>
        <authorList>
            <person name="Mavrodi D.V."/>
            <person name="Olsson B.E."/>
            <person name="Korsakova E.S."/>
            <person name="Pyankova A."/>
            <person name="Mavrodi O.V."/>
            <person name="Plotnikova E.G."/>
        </authorList>
    </citation>
    <scope>NUCLEOTIDE SEQUENCE [LARGE SCALE GENOMIC DNA]</scope>
    <source>
        <strain evidence="6 7">SMB17</strain>
    </source>
</reference>
<dbReference type="PROSITE" id="PS51891">
    <property type="entry name" value="CENP_V_GFA"/>
    <property type="match status" value="1"/>
</dbReference>
<dbReference type="Pfam" id="PF04828">
    <property type="entry name" value="GFA"/>
    <property type="match status" value="1"/>
</dbReference>
<dbReference type="PANTHER" id="PTHR33337">
    <property type="entry name" value="GFA DOMAIN-CONTAINING PROTEIN"/>
    <property type="match status" value="1"/>
</dbReference>
<dbReference type="RefSeq" id="WP_075369993.1">
    <property type="nucleotide sequence ID" value="NZ_MSDQ01000033.1"/>
</dbReference>
<keyword evidence="2" id="KW-0479">Metal-binding</keyword>
<proteinExistence type="inferred from homology"/>
<keyword evidence="7" id="KW-1185">Reference proteome</keyword>
<comment type="caution">
    <text evidence="6">The sequence shown here is derived from an EMBL/GenBank/DDBJ whole genome shotgun (WGS) entry which is preliminary data.</text>
</comment>
<dbReference type="GO" id="GO:0046872">
    <property type="term" value="F:metal ion binding"/>
    <property type="evidence" value="ECO:0007669"/>
    <property type="project" value="UniProtKB-KW"/>
</dbReference>
<dbReference type="Proteomes" id="UP000186806">
    <property type="component" value="Unassembled WGS sequence"/>
</dbReference>
<keyword evidence="3" id="KW-0862">Zinc</keyword>
<dbReference type="InterPro" id="IPR011057">
    <property type="entry name" value="Mss4-like_sf"/>
</dbReference>
<dbReference type="InterPro" id="IPR006913">
    <property type="entry name" value="CENP-V/GFA"/>
</dbReference>
<organism evidence="6 7">
    <name type="scientific">Chromohalobacter japonicus</name>
    <dbReference type="NCBI Taxonomy" id="223900"/>
    <lineage>
        <taxon>Bacteria</taxon>
        <taxon>Pseudomonadati</taxon>
        <taxon>Pseudomonadota</taxon>
        <taxon>Gammaproteobacteria</taxon>
        <taxon>Oceanospirillales</taxon>
        <taxon>Halomonadaceae</taxon>
        <taxon>Chromohalobacter</taxon>
    </lineage>
</organism>
<dbReference type="GO" id="GO:0016846">
    <property type="term" value="F:carbon-sulfur lyase activity"/>
    <property type="evidence" value="ECO:0007669"/>
    <property type="project" value="InterPro"/>
</dbReference>
<evidence type="ECO:0000256" key="4">
    <source>
        <dbReference type="ARBA" id="ARBA00023239"/>
    </source>
</evidence>